<evidence type="ECO:0000256" key="3">
    <source>
        <dbReference type="ARBA" id="ARBA00023136"/>
    </source>
</evidence>
<keyword evidence="4" id="KW-0325">Glycoprotein</keyword>
<name>A0A643BUT9_BALPH</name>
<dbReference type="SMART" id="SM00409">
    <property type="entry name" value="IG"/>
    <property type="match status" value="2"/>
</dbReference>
<protein>
    <recommendedName>
        <fullName evidence="6">Ig-like domain-containing protein</fullName>
    </recommendedName>
</protein>
<evidence type="ECO:0000313" key="7">
    <source>
        <dbReference type="EMBL" id="KAB0391743.1"/>
    </source>
</evidence>
<dbReference type="AlphaFoldDB" id="A0A643BUT9"/>
<dbReference type="PROSITE" id="PS50835">
    <property type="entry name" value="IG_LIKE"/>
    <property type="match status" value="1"/>
</dbReference>
<dbReference type="InterPro" id="IPR036179">
    <property type="entry name" value="Ig-like_dom_sf"/>
</dbReference>
<feature type="transmembrane region" description="Helical" evidence="5">
    <location>
        <begin position="252"/>
        <end position="274"/>
    </location>
</feature>
<dbReference type="Gene3D" id="2.60.40.10">
    <property type="entry name" value="Immunoglobulins"/>
    <property type="match status" value="2"/>
</dbReference>
<reference evidence="7 8" key="1">
    <citation type="journal article" date="2019" name="PLoS ONE">
        <title>Genomic analyses reveal an absence of contemporary introgressive admixture between fin whales and blue whales, despite known hybrids.</title>
        <authorList>
            <person name="Westbury M.V."/>
            <person name="Petersen B."/>
            <person name="Lorenzen E.D."/>
        </authorList>
    </citation>
    <scope>NUCLEOTIDE SEQUENCE [LARGE SCALE GENOMIC DNA]</scope>
    <source>
        <strain evidence="7">FinWhale-01</strain>
    </source>
</reference>
<dbReference type="SUPFAM" id="SSF48726">
    <property type="entry name" value="Immunoglobulin"/>
    <property type="match status" value="2"/>
</dbReference>
<gene>
    <name evidence="7" type="ORF">E2I00_011786</name>
</gene>
<evidence type="ECO:0000256" key="1">
    <source>
        <dbReference type="ARBA" id="ARBA00004370"/>
    </source>
</evidence>
<proteinExistence type="predicted"/>
<organism evidence="7 8">
    <name type="scientific">Balaenoptera physalus</name>
    <name type="common">Fin whale</name>
    <name type="synonym">Balaena physalus</name>
    <dbReference type="NCBI Taxonomy" id="9770"/>
    <lineage>
        <taxon>Eukaryota</taxon>
        <taxon>Metazoa</taxon>
        <taxon>Chordata</taxon>
        <taxon>Craniata</taxon>
        <taxon>Vertebrata</taxon>
        <taxon>Euteleostomi</taxon>
        <taxon>Mammalia</taxon>
        <taxon>Eutheria</taxon>
        <taxon>Laurasiatheria</taxon>
        <taxon>Artiodactyla</taxon>
        <taxon>Whippomorpha</taxon>
        <taxon>Cetacea</taxon>
        <taxon>Mysticeti</taxon>
        <taxon>Balaenopteridae</taxon>
        <taxon>Balaenoptera</taxon>
    </lineage>
</organism>
<sequence>NTVSQTSSTPLIVNGVVGESVTLTLKSPVEEKIMSITWLHDGKSIIFIEPNEALNRVTDPKRKNRLKVTKSYSLQLSNLTMADTGTYSAQITTLTSSLFTSYDLRIFIHAELFTEYTAVPGGIQKHRGERYFSQRAEPSHLSLIQASSLHTGRLRNLQVVPHTKWSKNRTCEIHLTCSVENPNDNILFRWQVSGNTLQSEANLTISWDPKSFDEETYTCIAENPVSNSSSSVSVQSLCKSVTNEKNEHLDTMWIVVAVPSICIVVVIIVSLFVCRKKIGFLSSYLLSLLQGSRDLAFGTSTRLCLVSFNSLLSKPSVLTVRNLEYASFSPGNTVYAQVTHSNREMEIPKPVKNNDSTTIYSEVQQSREKAHLFQDNCPSQCHVSC</sequence>
<evidence type="ECO:0000256" key="5">
    <source>
        <dbReference type="SAM" id="Phobius"/>
    </source>
</evidence>
<keyword evidence="5" id="KW-0812">Transmembrane</keyword>
<dbReference type="PANTHER" id="PTHR12080:SF16">
    <property type="entry name" value="SLAM FAMILY MEMBER 6"/>
    <property type="match status" value="1"/>
</dbReference>
<dbReference type="EMBL" id="SGJD01004271">
    <property type="protein sequence ID" value="KAB0391743.1"/>
    <property type="molecule type" value="Genomic_DNA"/>
</dbReference>
<evidence type="ECO:0000256" key="2">
    <source>
        <dbReference type="ARBA" id="ARBA00022729"/>
    </source>
</evidence>
<dbReference type="InterPro" id="IPR013783">
    <property type="entry name" value="Ig-like_fold"/>
</dbReference>
<dbReference type="InterPro" id="IPR007110">
    <property type="entry name" value="Ig-like_dom"/>
</dbReference>
<feature type="non-terminal residue" evidence="7">
    <location>
        <position position="1"/>
    </location>
</feature>
<dbReference type="PANTHER" id="PTHR12080">
    <property type="entry name" value="SIGNALING LYMPHOCYTIC ACTIVATION MOLECULE"/>
    <property type="match status" value="1"/>
</dbReference>
<keyword evidence="8" id="KW-1185">Reference proteome</keyword>
<dbReference type="GO" id="GO:0072540">
    <property type="term" value="P:T-helper 17 cell lineage commitment"/>
    <property type="evidence" value="ECO:0007669"/>
    <property type="project" value="TreeGrafter"/>
</dbReference>
<accession>A0A643BUT9</accession>
<evidence type="ECO:0000259" key="6">
    <source>
        <dbReference type="PROSITE" id="PS50835"/>
    </source>
</evidence>
<keyword evidence="5" id="KW-1133">Transmembrane helix</keyword>
<dbReference type="Pfam" id="PF07686">
    <property type="entry name" value="V-set"/>
    <property type="match status" value="1"/>
</dbReference>
<dbReference type="InterPro" id="IPR003599">
    <property type="entry name" value="Ig_sub"/>
</dbReference>
<keyword evidence="2" id="KW-0732">Signal</keyword>
<comment type="caution">
    <text evidence="7">The sequence shown here is derived from an EMBL/GenBank/DDBJ whole genome shotgun (WGS) entry which is preliminary data.</text>
</comment>
<dbReference type="InterPro" id="IPR015631">
    <property type="entry name" value="CD2/SLAM_rcpt"/>
</dbReference>
<dbReference type="GO" id="GO:0009897">
    <property type="term" value="C:external side of plasma membrane"/>
    <property type="evidence" value="ECO:0007669"/>
    <property type="project" value="TreeGrafter"/>
</dbReference>
<keyword evidence="3 5" id="KW-0472">Membrane</keyword>
<dbReference type="Proteomes" id="UP000437017">
    <property type="component" value="Unassembled WGS sequence"/>
</dbReference>
<dbReference type="GO" id="GO:0032729">
    <property type="term" value="P:positive regulation of type II interferon production"/>
    <property type="evidence" value="ECO:0007669"/>
    <property type="project" value="TreeGrafter"/>
</dbReference>
<evidence type="ECO:0000313" key="8">
    <source>
        <dbReference type="Proteomes" id="UP000437017"/>
    </source>
</evidence>
<comment type="subcellular location">
    <subcellularLocation>
        <location evidence="1">Membrane</location>
    </subcellularLocation>
</comment>
<evidence type="ECO:0000256" key="4">
    <source>
        <dbReference type="ARBA" id="ARBA00023180"/>
    </source>
</evidence>
<feature type="domain" description="Ig-like" evidence="6">
    <location>
        <begin position="138"/>
        <end position="235"/>
    </location>
</feature>
<dbReference type="InterPro" id="IPR013106">
    <property type="entry name" value="Ig_V-set"/>
</dbReference>
<dbReference type="OrthoDB" id="8963224at2759"/>